<evidence type="ECO:0000256" key="1">
    <source>
        <dbReference type="SAM" id="MobiDB-lite"/>
    </source>
</evidence>
<sequence>MTELLTLSLRESPATLRRKLISSACTRDLILSELRAELIHPRGPATKELPDHLGDLSPRDRRAHTRVPRPCCLTGRRVGGIEESSKYSFHQSTTSRVEVSSAPSPPYTVLTIHCYPLLRRRMVVQNLFEAVRKSFFIASPNSSHVRVFASVTATAALRLACRYLPAASGVPQAKKVLQDSFSLTASLTAVGSGIAATAGTDHLAATAPVGRLNNGGAEHGPLGLNVPSLPQYMVKALPEVGDVPSRPSQYVWVCQAQTTVRIRPPTQRRREATLSSTGVNSNIQAPSQGAVSIATPARHLSPVATPEWKRVQPLSRRLVPEPLLCVEVRPTISSRNFSTLRTSSGSFPTREVTFHIPRASFCSRGSDHQGPRLRPLPSSHCTRPLWPLPLVVSLREGGPTSSLRSVPGRSVPVPMGPSHQALAPEPPLQGGAPVTHVRARDTQDQLFCSS</sequence>
<comment type="caution">
    <text evidence="2">The sequence shown here is derived from an EMBL/GenBank/DDBJ whole genome shotgun (WGS) entry which is preliminary data.</text>
</comment>
<organism evidence="2 3">
    <name type="scientific">Merluccius polli</name>
    <name type="common">Benguela hake</name>
    <name type="synonym">Merluccius cadenati</name>
    <dbReference type="NCBI Taxonomy" id="89951"/>
    <lineage>
        <taxon>Eukaryota</taxon>
        <taxon>Metazoa</taxon>
        <taxon>Chordata</taxon>
        <taxon>Craniata</taxon>
        <taxon>Vertebrata</taxon>
        <taxon>Euteleostomi</taxon>
        <taxon>Actinopterygii</taxon>
        <taxon>Neopterygii</taxon>
        <taxon>Teleostei</taxon>
        <taxon>Neoteleostei</taxon>
        <taxon>Acanthomorphata</taxon>
        <taxon>Zeiogadaria</taxon>
        <taxon>Gadariae</taxon>
        <taxon>Gadiformes</taxon>
        <taxon>Gadoidei</taxon>
        <taxon>Merlucciidae</taxon>
        <taxon>Merluccius</taxon>
    </lineage>
</organism>
<keyword evidence="3" id="KW-1185">Reference proteome</keyword>
<protein>
    <submittedName>
        <fullName evidence="2">Uncharacterized protein</fullName>
    </submittedName>
</protein>
<feature type="region of interest" description="Disordered" evidence="1">
    <location>
        <begin position="397"/>
        <end position="435"/>
    </location>
</feature>
<name>A0AA47P8P6_MERPO</name>
<dbReference type="AlphaFoldDB" id="A0AA47P8P6"/>
<evidence type="ECO:0000313" key="2">
    <source>
        <dbReference type="EMBL" id="KAK0155241.1"/>
    </source>
</evidence>
<evidence type="ECO:0000313" key="3">
    <source>
        <dbReference type="Proteomes" id="UP001174136"/>
    </source>
</evidence>
<reference evidence="2" key="1">
    <citation type="journal article" date="2023" name="Front. Mar. Sci.">
        <title>A new Merluccius polli reference genome to investigate the effects of global change in West African waters.</title>
        <authorList>
            <person name="Mateo J.L."/>
            <person name="Blanco-Fernandez C."/>
            <person name="Garcia-Vazquez E."/>
            <person name="Machado-Schiaffino G."/>
        </authorList>
    </citation>
    <scope>NUCLEOTIDE SEQUENCE</scope>
    <source>
        <strain evidence="2">C29</strain>
        <tissue evidence="2">Fin</tissue>
    </source>
</reference>
<gene>
    <name evidence="2" type="ORF">N1851_002432</name>
</gene>
<feature type="compositionally biased region" description="Basic and acidic residues" evidence="1">
    <location>
        <begin position="48"/>
        <end position="60"/>
    </location>
</feature>
<proteinExistence type="predicted"/>
<accession>A0AA47P8P6</accession>
<dbReference type="EMBL" id="JAOPHQ010000295">
    <property type="protein sequence ID" value="KAK0155241.1"/>
    <property type="molecule type" value="Genomic_DNA"/>
</dbReference>
<dbReference type="Proteomes" id="UP001174136">
    <property type="component" value="Unassembled WGS sequence"/>
</dbReference>
<feature type="region of interest" description="Disordered" evidence="1">
    <location>
        <begin position="42"/>
        <end position="63"/>
    </location>
</feature>